<reference evidence="1 2" key="1">
    <citation type="submission" date="2018-11" db="EMBL/GenBank/DDBJ databases">
        <title>Genome sequencing of Lautropia sp. KCOM 2505 (= ChDC F240).</title>
        <authorList>
            <person name="Kook J.-K."/>
            <person name="Park S.-N."/>
            <person name="Lim Y.K."/>
        </authorList>
    </citation>
    <scope>NUCLEOTIDE SEQUENCE [LARGE SCALE GENOMIC DNA]</scope>
    <source>
        <strain evidence="1 2">KCOM 2505</strain>
    </source>
</reference>
<dbReference type="EMBL" id="RRUE01000001">
    <property type="protein sequence ID" value="RRN45953.1"/>
    <property type="molecule type" value="Genomic_DNA"/>
</dbReference>
<evidence type="ECO:0000313" key="1">
    <source>
        <dbReference type="EMBL" id="RRN45953.1"/>
    </source>
</evidence>
<accession>A0A426FTE1</accession>
<comment type="caution">
    <text evidence="1">The sequence shown here is derived from an EMBL/GenBank/DDBJ whole genome shotgun (WGS) entry which is preliminary data.</text>
</comment>
<organism evidence="1 2">
    <name type="scientific">Lautropia dentalis</name>
    <dbReference type="NCBI Taxonomy" id="2490857"/>
    <lineage>
        <taxon>Bacteria</taxon>
        <taxon>Pseudomonadati</taxon>
        <taxon>Pseudomonadota</taxon>
        <taxon>Betaproteobacteria</taxon>
        <taxon>Burkholderiales</taxon>
        <taxon>Burkholderiaceae</taxon>
        <taxon>Lautropia</taxon>
    </lineage>
</organism>
<dbReference type="OrthoDB" id="9795573at2"/>
<dbReference type="AlphaFoldDB" id="A0A426FTE1"/>
<name>A0A426FTE1_9BURK</name>
<proteinExistence type="predicted"/>
<protein>
    <submittedName>
        <fullName evidence="1">Integrase</fullName>
    </submittedName>
</protein>
<sequence length="206" mass="22659">MRTDITAQHLPRITENDIHRFAGVVDIRDARAFASELQAFVLERLRTVKLPVAGQKPSVEEALAHKAATLHAPVRWTPSETDIQRGRALLLEAYADPHNLPLPEFARLAGKSRQQIYKDIAAQRLLALSVGRRGQKLPDWQLDPLRQRLTESVLQQAAGIDSWTIHDALSQPLEGLAGRSPVEAVTPASLQGTVMAVLNALGIQPD</sequence>
<evidence type="ECO:0000313" key="2">
    <source>
        <dbReference type="Proteomes" id="UP000270261"/>
    </source>
</evidence>
<dbReference type="Proteomes" id="UP000270261">
    <property type="component" value="Unassembled WGS sequence"/>
</dbReference>
<dbReference type="RefSeq" id="WP_125095379.1">
    <property type="nucleotide sequence ID" value="NZ_RRUE01000001.1"/>
</dbReference>
<gene>
    <name evidence="1" type="ORF">EHV23_07595</name>
</gene>
<keyword evidence="2" id="KW-1185">Reference proteome</keyword>